<evidence type="ECO:0000313" key="2">
    <source>
        <dbReference type="Proteomes" id="UP000327157"/>
    </source>
</evidence>
<organism evidence="1 2">
    <name type="scientific">Pyrus ussuriensis x Pyrus communis</name>
    <dbReference type="NCBI Taxonomy" id="2448454"/>
    <lineage>
        <taxon>Eukaryota</taxon>
        <taxon>Viridiplantae</taxon>
        <taxon>Streptophyta</taxon>
        <taxon>Embryophyta</taxon>
        <taxon>Tracheophyta</taxon>
        <taxon>Spermatophyta</taxon>
        <taxon>Magnoliopsida</taxon>
        <taxon>eudicotyledons</taxon>
        <taxon>Gunneridae</taxon>
        <taxon>Pentapetalae</taxon>
        <taxon>rosids</taxon>
        <taxon>fabids</taxon>
        <taxon>Rosales</taxon>
        <taxon>Rosaceae</taxon>
        <taxon>Amygdaloideae</taxon>
        <taxon>Maleae</taxon>
        <taxon>Pyrus</taxon>
    </lineage>
</organism>
<gene>
    <name evidence="1" type="ORF">D8674_041535</name>
</gene>
<accession>A0A5N5HWJ8</accession>
<protein>
    <submittedName>
        <fullName evidence="1">DDI1-like protein</fullName>
    </submittedName>
</protein>
<reference evidence="1 2" key="2">
    <citation type="submission" date="2019-11" db="EMBL/GenBank/DDBJ databases">
        <title>A de novo genome assembly of a pear dwarfing rootstock.</title>
        <authorList>
            <person name="Wang F."/>
            <person name="Wang J."/>
            <person name="Li S."/>
            <person name="Zhang Y."/>
            <person name="Fang M."/>
            <person name="Ma L."/>
            <person name="Zhao Y."/>
            <person name="Jiang S."/>
        </authorList>
    </citation>
    <scope>NUCLEOTIDE SEQUENCE [LARGE SCALE GENOMIC DNA]</scope>
    <source>
        <strain evidence="1">S2</strain>
        <tissue evidence="1">Leaf</tissue>
    </source>
</reference>
<dbReference type="AlphaFoldDB" id="A0A5N5HWJ8"/>
<evidence type="ECO:0000313" key="1">
    <source>
        <dbReference type="EMBL" id="KAB2631938.1"/>
    </source>
</evidence>
<name>A0A5N5HWJ8_9ROSA</name>
<sequence length="104" mass="11502">MSSNRALEGFPRNRPLLASSEKANASCTRGALAGRGTVVASVWPPDGSGVNLKAFQQHIMKDSNLITQLNRLHVSQFILAVFQLCEAQSYSDGEHWNFRIIEFP</sequence>
<dbReference type="Proteomes" id="UP000327157">
    <property type="component" value="Unassembled WGS sequence"/>
</dbReference>
<proteinExistence type="predicted"/>
<dbReference type="EMBL" id="SMOL01000123">
    <property type="protein sequence ID" value="KAB2631938.1"/>
    <property type="molecule type" value="Genomic_DNA"/>
</dbReference>
<reference evidence="1 2" key="1">
    <citation type="submission" date="2019-09" db="EMBL/GenBank/DDBJ databases">
        <authorList>
            <person name="Ou C."/>
        </authorList>
    </citation>
    <scope>NUCLEOTIDE SEQUENCE [LARGE SCALE GENOMIC DNA]</scope>
    <source>
        <strain evidence="1">S2</strain>
        <tissue evidence="1">Leaf</tissue>
    </source>
</reference>
<comment type="caution">
    <text evidence="1">The sequence shown here is derived from an EMBL/GenBank/DDBJ whole genome shotgun (WGS) entry which is preliminary data.</text>
</comment>
<keyword evidence="2" id="KW-1185">Reference proteome</keyword>